<evidence type="ECO:0000256" key="12">
    <source>
        <dbReference type="SAM" id="MobiDB-lite"/>
    </source>
</evidence>
<dbReference type="RefSeq" id="WP_183542459.1">
    <property type="nucleotide sequence ID" value="NZ_BMQT01000004.1"/>
</dbReference>
<dbReference type="Pfam" id="PF13620">
    <property type="entry name" value="CarboxypepD_reg"/>
    <property type="match status" value="1"/>
</dbReference>
<evidence type="ECO:0000256" key="13">
    <source>
        <dbReference type="SAM" id="SignalP"/>
    </source>
</evidence>
<feature type="region of interest" description="Disordered" evidence="12">
    <location>
        <begin position="245"/>
        <end position="339"/>
    </location>
</feature>
<feature type="compositionally biased region" description="Polar residues" evidence="12">
    <location>
        <begin position="163"/>
        <end position="174"/>
    </location>
</feature>
<feature type="compositionally biased region" description="Basic and acidic residues" evidence="12">
    <location>
        <begin position="1307"/>
        <end position="1326"/>
    </location>
</feature>
<dbReference type="Proteomes" id="UP000577707">
    <property type="component" value="Unassembled WGS sequence"/>
</dbReference>
<dbReference type="Pfam" id="PF02225">
    <property type="entry name" value="PA"/>
    <property type="match status" value="1"/>
</dbReference>
<feature type="region of interest" description="Disordered" evidence="12">
    <location>
        <begin position="160"/>
        <end position="185"/>
    </location>
</feature>
<dbReference type="Gene3D" id="2.120.10.30">
    <property type="entry name" value="TolB, C-terminal domain"/>
    <property type="match status" value="1"/>
</dbReference>
<dbReference type="InterPro" id="IPR001842">
    <property type="entry name" value="Peptidase_M36"/>
</dbReference>
<evidence type="ECO:0000256" key="4">
    <source>
        <dbReference type="ARBA" id="ARBA00022525"/>
    </source>
</evidence>
<evidence type="ECO:0000256" key="5">
    <source>
        <dbReference type="ARBA" id="ARBA00022670"/>
    </source>
</evidence>
<dbReference type="PANTHER" id="PTHR33478:SF1">
    <property type="entry name" value="EXTRACELLULAR METALLOPROTEINASE MEP"/>
    <property type="match status" value="1"/>
</dbReference>
<evidence type="ECO:0000256" key="6">
    <source>
        <dbReference type="ARBA" id="ARBA00022723"/>
    </source>
</evidence>
<organism evidence="16 17">
    <name type="scientific">Nocardioides albus</name>
    <dbReference type="NCBI Taxonomy" id="1841"/>
    <lineage>
        <taxon>Bacteria</taxon>
        <taxon>Bacillati</taxon>
        <taxon>Actinomycetota</taxon>
        <taxon>Actinomycetes</taxon>
        <taxon>Propionibacteriales</taxon>
        <taxon>Nocardioidaceae</taxon>
        <taxon>Nocardioides</taxon>
    </lineage>
</organism>
<protein>
    <submittedName>
        <fullName evidence="16">Tol biopolymer transport system component</fullName>
    </submittedName>
</protein>
<evidence type="ECO:0000256" key="3">
    <source>
        <dbReference type="ARBA" id="ARBA00006006"/>
    </source>
</evidence>
<keyword evidence="6" id="KW-0479">Metal-binding</keyword>
<evidence type="ECO:0000256" key="1">
    <source>
        <dbReference type="ARBA" id="ARBA00001947"/>
    </source>
</evidence>
<sequence>MVRLRQPVRVATVMSLIAAGAMSAVGAEAAPVPTVASATSASAKAGPVARAEAIEIATAHIKGHPGDYRLTKSDVDELTVASAYVSEDSGVTHVTLSQRQRGLEVFGAYATVNVAADGEVLFVGESLVGGLADTSGRTDLDAVAAARSASERLDIGRPRGVRVTSQPKGQSRKTVLSGGGVSDDPIPARVGWQPTADGLRMAWQLVLDDPDNASLWNTTVDAQTGGVLKVEDWTSHDTVTDLSHRLGRSAPAGSPRVATEARRAMDGSPDPVEDGATYRVVTGESPLEGPRALVSNPADSTASPHGWHDTDGEPGAEHTTTDGNNVAAYLDENGDNNRDQTWVVDGGEDLTFDAEADLDGHAQNYRDAAVTNLFYWNNIVHDIAYGYGFDEAAGNFSANNYGRGGAGGDAVLAEAADGAGVNNANFASPAVDGSEQPRMQMYLWPGDQFGAQNQVVVDGVGSFDASWSRFAPAPTSEGVTADTLVHGGTGCDAGQYPQTLPSQPWTAVVDSGSNPESMCTFQQRGQVAQELGAAAVIVAVASEDLVVVDGPLSGPRVEIPMVSVTQSDGATIKASAGDVAVTVRQHPDHPGIRDGDLDAGIIVHEYAHGISTRLTGGPTVNCLGGDEQAGEGWSDFLALAMLLDPAVDDPDGPRGVGGYVTYGTDRHSAGIRPAPYSRDMTIQPFTYDSIKTKGWLDGSTLKAPHGIGHGWAAVLWDMTWDLIDKHGFNPDVYDEWSTGGNNRAIQYVIEGLKFQGCYPGLLDSRDGIIAAADELSDGDDTCTIWSAFARRGLGFSATQGSSFDRDDNQEAFDTHPDCRAGFEGLAAEPALNLATAGSAQSVEFSIGGDEGLDVLAGSPYSRQVNCRTLAVEDPRAEQITPRPLPEETVPAGKGLSFDAATGRYTYGWKTLKEWGRTCRELVVTRTDGVQHRAFFEFAAQGAAHPVSGHVRDADGAAVANATVRIDATNVAPVTTDAEGSYIFASVPKGTHTATAVAVGGCSDPLSQQVVVDEPTTLDFSLPRCKVRRVSTAADGTEGNLDASGPSVSGDGRYVAFYSPATTLVPGDGNGRRDVFVADRTTGVVERASVASDGTEGNDTSTLVSLSADGRYVAYDSLSTNLVGDDSNDTSDIFLRDREIGTTERVSVASDGTEANAHSDRPAVSGDGRYVAFDSSATNLVPGDTNGRPDVFVRDRVTGAIEMVSVTAAGAGGNGLSYAASISSDGRYVAYYSSATNLVADDTNRAQDVFVRDRQTGTTERVSLGADGVQSNAGSMFPSLSSDGRFVVFNSVASNLAPGDSNGTSDVFLHDRQSGKTERVSVSRDGTEGDGFSSQASVSDDGRRVVFESLATTLVADDANGRRDVFVRDRVSGTTELLSASGDGTHGDATSDSVDISADGRYAAFRSYAANLVRGDTNGLADIFLRELGQ</sequence>
<comment type="subcellular location">
    <subcellularLocation>
        <location evidence="2">Secreted</location>
    </subcellularLocation>
</comment>
<evidence type="ECO:0000256" key="11">
    <source>
        <dbReference type="ARBA" id="ARBA00023145"/>
    </source>
</evidence>
<dbReference type="EMBL" id="JACHXG010000002">
    <property type="protein sequence ID" value="MBB3087857.1"/>
    <property type="molecule type" value="Genomic_DNA"/>
</dbReference>
<dbReference type="GO" id="GO:0030246">
    <property type="term" value="F:carbohydrate binding"/>
    <property type="evidence" value="ECO:0007669"/>
    <property type="project" value="InterPro"/>
</dbReference>
<dbReference type="SUPFAM" id="SSF82171">
    <property type="entry name" value="DPP6 N-terminal domain-like"/>
    <property type="match status" value="1"/>
</dbReference>
<dbReference type="Gene3D" id="2.60.40.1120">
    <property type="entry name" value="Carboxypeptidase-like, regulatory domain"/>
    <property type="match status" value="1"/>
</dbReference>
<evidence type="ECO:0000256" key="9">
    <source>
        <dbReference type="ARBA" id="ARBA00022833"/>
    </source>
</evidence>
<feature type="chain" id="PRO_5030568096" evidence="13">
    <location>
        <begin position="30"/>
        <end position="1429"/>
    </location>
</feature>
<keyword evidence="17" id="KW-1185">Reference proteome</keyword>
<feature type="region of interest" description="Disordered" evidence="12">
    <location>
        <begin position="1299"/>
        <end position="1336"/>
    </location>
</feature>
<keyword evidence="5" id="KW-0645">Protease</keyword>
<dbReference type="InterPro" id="IPR050371">
    <property type="entry name" value="Fungal_virulence_M36"/>
</dbReference>
<dbReference type="Gene3D" id="1.10.390.10">
    <property type="entry name" value="Neutral Protease Domain 2"/>
    <property type="match status" value="1"/>
</dbReference>
<dbReference type="Gene3D" id="3.50.30.30">
    <property type="match status" value="1"/>
</dbReference>
<keyword evidence="4" id="KW-0964">Secreted</keyword>
<dbReference type="GO" id="GO:0006508">
    <property type="term" value="P:proteolysis"/>
    <property type="evidence" value="ECO:0007669"/>
    <property type="project" value="UniProtKB-KW"/>
</dbReference>
<dbReference type="InterPro" id="IPR011042">
    <property type="entry name" value="6-blade_b-propeller_TolB-like"/>
</dbReference>
<evidence type="ECO:0000259" key="14">
    <source>
        <dbReference type="Pfam" id="PF02225"/>
    </source>
</evidence>
<keyword evidence="7 13" id="KW-0732">Signal</keyword>
<feature type="compositionally biased region" description="Basic and acidic residues" evidence="12">
    <location>
        <begin position="306"/>
        <end position="320"/>
    </location>
</feature>
<evidence type="ECO:0000313" key="17">
    <source>
        <dbReference type="Proteomes" id="UP000577707"/>
    </source>
</evidence>
<dbReference type="InterPro" id="IPR003137">
    <property type="entry name" value="PA_domain"/>
</dbReference>
<keyword evidence="11" id="KW-0865">Zymogen</keyword>
<feature type="domain" description="PA" evidence="14">
    <location>
        <begin position="484"/>
        <end position="572"/>
    </location>
</feature>
<comment type="similarity">
    <text evidence="3">Belongs to the peptidase M36 family.</text>
</comment>
<comment type="caution">
    <text evidence="16">The sequence shown here is derived from an EMBL/GenBank/DDBJ whole genome shotgun (WGS) entry which is preliminary data.</text>
</comment>
<dbReference type="InterPro" id="IPR011096">
    <property type="entry name" value="FTP_domain"/>
</dbReference>
<dbReference type="GO" id="GO:0005615">
    <property type="term" value="C:extracellular space"/>
    <property type="evidence" value="ECO:0007669"/>
    <property type="project" value="InterPro"/>
</dbReference>
<feature type="signal peptide" evidence="13">
    <location>
        <begin position="1"/>
        <end position="29"/>
    </location>
</feature>
<dbReference type="InterPro" id="IPR027268">
    <property type="entry name" value="Peptidase_M4/M1_CTD_sf"/>
</dbReference>
<evidence type="ECO:0000256" key="10">
    <source>
        <dbReference type="ARBA" id="ARBA00023049"/>
    </source>
</evidence>
<dbReference type="Gene3D" id="3.10.170.10">
    <property type="match status" value="1"/>
</dbReference>
<dbReference type="NCBIfam" id="NF038114">
    <property type="entry name" value="rightmost"/>
    <property type="match status" value="1"/>
</dbReference>
<dbReference type="PANTHER" id="PTHR33478">
    <property type="entry name" value="EXTRACELLULAR METALLOPROTEINASE MEP"/>
    <property type="match status" value="1"/>
</dbReference>
<dbReference type="SUPFAM" id="SSF55486">
    <property type="entry name" value="Metalloproteases ('zincins'), catalytic domain"/>
    <property type="match status" value="1"/>
</dbReference>
<evidence type="ECO:0000256" key="7">
    <source>
        <dbReference type="ARBA" id="ARBA00022729"/>
    </source>
</evidence>
<evidence type="ECO:0000259" key="15">
    <source>
        <dbReference type="Pfam" id="PF07504"/>
    </source>
</evidence>
<dbReference type="CDD" id="cd09596">
    <property type="entry name" value="M36"/>
    <property type="match status" value="1"/>
</dbReference>
<evidence type="ECO:0000256" key="2">
    <source>
        <dbReference type="ARBA" id="ARBA00004613"/>
    </source>
</evidence>
<dbReference type="GO" id="GO:0004222">
    <property type="term" value="F:metalloendopeptidase activity"/>
    <property type="evidence" value="ECO:0007669"/>
    <property type="project" value="InterPro"/>
</dbReference>
<keyword evidence="9" id="KW-0862">Zinc</keyword>
<evidence type="ECO:0000256" key="8">
    <source>
        <dbReference type="ARBA" id="ARBA00022801"/>
    </source>
</evidence>
<dbReference type="InterPro" id="IPR013784">
    <property type="entry name" value="Carb-bd-like_fold"/>
</dbReference>
<dbReference type="Pfam" id="PF07504">
    <property type="entry name" value="FTP"/>
    <property type="match status" value="1"/>
</dbReference>
<dbReference type="GO" id="GO:0008270">
    <property type="term" value="F:zinc ion binding"/>
    <property type="evidence" value="ECO:0007669"/>
    <property type="project" value="InterPro"/>
</dbReference>
<evidence type="ECO:0000313" key="16">
    <source>
        <dbReference type="EMBL" id="MBB3087857.1"/>
    </source>
</evidence>
<comment type="cofactor">
    <cofactor evidence="1">
        <name>Zn(2+)</name>
        <dbReference type="ChEBI" id="CHEBI:29105"/>
    </cofactor>
</comment>
<feature type="region of interest" description="Disordered" evidence="12">
    <location>
        <begin position="1146"/>
        <end position="1165"/>
    </location>
</feature>
<reference evidence="16 17" key="1">
    <citation type="submission" date="2020-08" db="EMBL/GenBank/DDBJ databases">
        <title>Genomic Encyclopedia of Type Strains, Phase III (KMG-III): the genomes of soil and plant-associated and newly described type strains.</title>
        <authorList>
            <person name="Whitman W."/>
        </authorList>
    </citation>
    <scope>NUCLEOTIDE SEQUENCE [LARGE SCALE GENOMIC DNA]</scope>
    <source>
        <strain evidence="16 17">CECT 3302</strain>
    </source>
</reference>
<dbReference type="Pfam" id="PF02128">
    <property type="entry name" value="Peptidase_M36"/>
    <property type="match status" value="1"/>
</dbReference>
<keyword evidence="8" id="KW-0378">Hydrolase</keyword>
<keyword evidence="10" id="KW-0482">Metalloprotease</keyword>
<gene>
    <name evidence="16" type="ORF">FHS12_000790</name>
</gene>
<proteinExistence type="inferred from homology"/>
<feature type="domain" description="FTP" evidence="15">
    <location>
        <begin position="76"/>
        <end position="126"/>
    </location>
</feature>
<name>A0A7W5A1D2_9ACTN</name>
<dbReference type="SUPFAM" id="SSF49452">
    <property type="entry name" value="Starch-binding domain-like"/>
    <property type="match status" value="1"/>
</dbReference>
<accession>A0A7W5A1D2</accession>